<evidence type="ECO:0000259" key="5">
    <source>
        <dbReference type="Pfam" id="PF01266"/>
    </source>
</evidence>
<gene>
    <name evidence="6" type="ORF">SAMN05216216_11325</name>
</gene>
<dbReference type="SUPFAM" id="SSF51905">
    <property type="entry name" value="FAD/NAD(P)-binding domain"/>
    <property type="match status" value="1"/>
</dbReference>
<dbReference type="GO" id="GO:0005829">
    <property type="term" value="C:cytosol"/>
    <property type="evidence" value="ECO:0007669"/>
    <property type="project" value="TreeGrafter"/>
</dbReference>
<dbReference type="GO" id="GO:0050660">
    <property type="term" value="F:flavin adenine dinucleotide binding"/>
    <property type="evidence" value="ECO:0007669"/>
    <property type="project" value="InterPro"/>
</dbReference>
<evidence type="ECO:0000313" key="6">
    <source>
        <dbReference type="EMBL" id="SDK89848.1"/>
    </source>
</evidence>
<sequence length="394" mass="43356">MTKHYEVIVVGAGSMGMAAGYYLAAQGVKTLMIDAFDPPHENGSHAGQTRLIRHACGEGLEYVPLALRAQELWDDLQAKTNERIFMKTGVVTYGPAESLFVQTAIDGGHKYKLNFETLSADEINARWPGITVPDGQIGCYEPEAGMLFSENSIRTFRRLALDNGAELKVDSPVMNIDIHADSVKVDTDTESFTADKLIISGGAWNKKILDDLDMKINIQPSRQTIAWFDSNDELYKADSFPGFFADVPTGVYYGFPSIDSGGLKIGRYDNGDDIDPAYYNKEFGAYEKDESDIRGFMSQYMQAANGSLKVGKTCLFTNTPDENFIIDKHPEHDHVAIAAGFSGHGYKFSSAVGEVLSELVTAGETKQDISLFKATRPSLQPENEGEVYFKARGK</sequence>
<dbReference type="EMBL" id="FNFY01000013">
    <property type="protein sequence ID" value="SDK89848.1"/>
    <property type="molecule type" value="Genomic_DNA"/>
</dbReference>
<evidence type="ECO:0000256" key="3">
    <source>
        <dbReference type="ARBA" id="ARBA00022827"/>
    </source>
</evidence>
<evidence type="ECO:0000256" key="1">
    <source>
        <dbReference type="ARBA" id="ARBA00001974"/>
    </source>
</evidence>
<evidence type="ECO:0000256" key="4">
    <source>
        <dbReference type="ARBA" id="ARBA00023002"/>
    </source>
</evidence>
<dbReference type="GO" id="GO:0008115">
    <property type="term" value="F:sarcosine oxidase activity"/>
    <property type="evidence" value="ECO:0007669"/>
    <property type="project" value="TreeGrafter"/>
</dbReference>
<dbReference type="InterPro" id="IPR036188">
    <property type="entry name" value="FAD/NAD-bd_sf"/>
</dbReference>
<keyword evidence="7" id="KW-1185">Reference proteome</keyword>
<dbReference type="RefSeq" id="WP_092986459.1">
    <property type="nucleotide sequence ID" value="NZ_FNFY01000013.1"/>
</dbReference>
<proteinExistence type="predicted"/>
<dbReference type="InterPro" id="IPR006076">
    <property type="entry name" value="FAD-dep_OxRdtase"/>
</dbReference>
<evidence type="ECO:0000313" key="7">
    <source>
        <dbReference type="Proteomes" id="UP000199008"/>
    </source>
</evidence>
<name>A0A1G9FN32_9BACL</name>
<dbReference type="PANTHER" id="PTHR10961">
    <property type="entry name" value="PEROXISOMAL SARCOSINE OXIDASE"/>
    <property type="match status" value="1"/>
</dbReference>
<dbReference type="NCBIfam" id="NF008425">
    <property type="entry name" value="PRK11259.1"/>
    <property type="match status" value="1"/>
</dbReference>
<dbReference type="Pfam" id="PF01266">
    <property type="entry name" value="DAO"/>
    <property type="match status" value="1"/>
</dbReference>
<comment type="cofactor">
    <cofactor evidence="1">
        <name>FAD</name>
        <dbReference type="ChEBI" id="CHEBI:57692"/>
    </cofactor>
</comment>
<dbReference type="OrthoDB" id="9794226at2"/>
<organism evidence="6 7">
    <name type="scientific">Lacicoccus qingdaonensis</name>
    <dbReference type="NCBI Taxonomy" id="576118"/>
    <lineage>
        <taxon>Bacteria</taxon>
        <taxon>Bacillati</taxon>
        <taxon>Bacillota</taxon>
        <taxon>Bacilli</taxon>
        <taxon>Bacillales</taxon>
        <taxon>Salinicoccaceae</taxon>
        <taxon>Lacicoccus</taxon>
    </lineage>
</organism>
<evidence type="ECO:0000256" key="2">
    <source>
        <dbReference type="ARBA" id="ARBA00022630"/>
    </source>
</evidence>
<dbReference type="Proteomes" id="UP000199008">
    <property type="component" value="Unassembled WGS sequence"/>
</dbReference>
<dbReference type="Gene3D" id="3.50.50.60">
    <property type="entry name" value="FAD/NAD(P)-binding domain"/>
    <property type="match status" value="1"/>
</dbReference>
<dbReference type="PANTHER" id="PTHR10961:SF7">
    <property type="entry name" value="FAD DEPENDENT OXIDOREDUCTASE DOMAIN-CONTAINING PROTEIN"/>
    <property type="match status" value="1"/>
</dbReference>
<keyword evidence="2" id="KW-0285">Flavoprotein</keyword>
<reference evidence="7" key="1">
    <citation type="submission" date="2016-10" db="EMBL/GenBank/DDBJ databases">
        <authorList>
            <person name="Varghese N."/>
            <person name="Submissions S."/>
        </authorList>
    </citation>
    <scope>NUCLEOTIDE SEQUENCE [LARGE SCALE GENOMIC DNA]</scope>
    <source>
        <strain evidence="7">CGMCC 1.8895</strain>
    </source>
</reference>
<dbReference type="AlphaFoldDB" id="A0A1G9FN32"/>
<dbReference type="SUPFAM" id="SSF54373">
    <property type="entry name" value="FAD-linked reductases, C-terminal domain"/>
    <property type="match status" value="1"/>
</dbReference>
<keyword evidence="3" id="KW-0274">FAD</keyword>
<accession>A0A1G9FN32</accession>
<feature type="domain" description="FAD dependent oxidoreductase" evidence="5">
    <location>
        <begin position="7"/>
        <end position="359"/>
    </location>
</feature>
<dbReference type="STRING" id="576118.SAMN05216216_11325"/>
<protein>
    <submittedName>
        <fullName evidence="6">N-methyl-L-tryptophan oxidase</fullName>
    </submittedName>
</protein>
<keyword evidence="4" id="KW-0560">Oxidoreductase</keyword>
<dbReference type="InterPro" id="IPR045170">
    <property type="entry name" value="MTOX"/>
</dbReference>
<dbReference type="Gene3D" id="3.30.9.10">
    <property type="entry name" value="D-Amino Acid Oxidase, subunit A, domain 2"/>
    <property type="match status" value="1"/>
</dbReference>